<evidence type="ECO:0000313" key="2">
    <source>
        <dbReference type="EMBL" id="CAK7349829.1"/>
    </source>
</evidence>
<evidence type="ECO:0000313" key="3">
    <source>
        <dbReference type="Proteomes" id="UP001314170"/>
    </source>
</evidence>
<accession>A0AAV1SEJ6</accession>
<feature type="chain" id="PRO_5043707435" evidence="1">
    <location>
        <begin position="22"/>
        <end position="89"/>
    </location>
</feature>
<name>A0AAV1SEJ6_9ROSI</name>
<keyword evidence="3" id="KW-1185">Reference proteome</keyword>
<feature type="signal peptide" evidence="1">
    <location>
        <begin position="1"/>
        <end position="21"/>
    </location>
</feature>
<comment type="caution">
    <text evidence="2">The sequence shown here is derived from an EMBL/GenBank/DDBJ whole genome shotgun (WGS) entry which is preliminary data.</text>
</comment>
<organism evidence="2 3">
    <name type="scientific">Dovyalis caffra</name>
    <dbReference type="NCBI Taxonomy" id="77055"/>
    <lineage>
        <taxon>Eukaryota</taxon>
        <taxon>Viridiplantae</taxon>
        <taxon>Streptophyta</taxon>
        <taxon>Embryophyta</taxon>
        <taxon>Tracheophyta</taxon>
        <taxon>Spermatophyta</taxon>
        <taxon>Magnoliopsida</taxon>
        <taxon>eudicotyledons</taxon>
        <taxon>Gunneridae</taxon>
        <taxon>Pentapetalae</taxon>
        <taxon>rosids</taxon>
        <taxon>fabids</taxon>
        <taxon>Malpighiales</taxon>
        <taxon>Salicaceae</taxon>
        <taxon>Flacourtieae</taxon>
        <taxon>Dovyalis</taxon>
    </lineage>
</organism>
<protein>
    <submittedName>
        <fullName evidence="2">Uncharacterized protein</fullName>
    </submittedName>
</protein>
<dbReference type="Proteomes" id="UP001314170">
    <property type="component" value="Unassembled WGS sequence"/>
</dbReference>
<proteinExistence type="predicted"/>
<sequence length="89" mass="9892">MESKKIGLVVVVAMVLALTLAQSSFARMPYPFILDAIWVDDQTMMPGELVIERKLGSCYNQCHYNSDCTDGRSCVLFSTKQPGSCSHKE</sequence>
<dbReference type="AlphaFoldDB" id="A0AAV1SEJ6"/>
<evidence type="ECO:0000256" key="1">
    <source>
        <dbReference type="SAM" id="SignalP"/>
    </source>
</evidence>
<gene>
    <name evidence="2" type="ORF">DCAF_LOCUS22550</name>
</gene>
<reference evidence="2 3" key="1">
    <citation type="submission" date="2024-01" db="EMBL/GenBank/DDBJ databases">
        <authorList>
            <person name="Waweru B."/>
        </authorList>
    </citation>
    <scope>NUCLEOTIDE SEQUENCE [LARGE SCALE GENOMIC DNA]</scope>
</reference>
<keyword evidence="1" id="KW-0732">Signal</keyword>
<dbReference type="EMBL" id="CAWUPB010001178">
    <property type="protein sequence ID" value="CAK7349829.1"/>
    <property type="molecule type" value="Genomic_DNA"/>
</dbReference>